<dbReference type="Proteomes" id="UP000289257">
    <property type="component" value="Unassembled WGS sequence"/>
</dbReference>
<dbReference type="GO" id="GO:0005829">
    <property type="term" value="C:cytosol"/>
    <property type="evidence" value="ECO:0007669"/>
    <property type="project" value="TreeGrafter"/>
</dbReference>
<dbReference type="Gene3D" id="3.40.50.300">
    <property type="entry name" value="P-loop containing nucleotide triphosphate hydrolases"/>
    <property type="match status" value="1"/>
</dbReference>
<dbReference type="NCBIfam" id="TIGR00041">
    <property type="entry name" value="DTMP_kinase"/>
    <property type="match status" value="1"/>
</dbReference>
<evidence type="ECO:0000256" key="2">
    <source>
        <dbReference type="ARBA" id="ARBA00022679"/>
    </source>
</evidence>
<feature type="domain" description="Thymidylate kinase-like" evidence="9">
    <location>
        <begin position="10"/>
        <end position="211"/>
    </location>
</feature>
<accession>A0A4V1J7H5</accession>
<dbReference type="HAMAP" id="MF_00165">
    <property type="entry name" value="Thymidylate_kinase"/>
    <property type="match status" value="1"/>
</dbReference>
<evidence type="ECO:0000256" key="4">
    <source>
        <dbReference type="ARBA" id="ARBA00022741"/>
    </source>
</evidence>
<sequence length="221" mass="24928">MTERGVYTVIEGSDGVGKSSVVQYLAKRNRVERGVRTFTVEEPDSIRDEHGTTLVPIAEILRTTIKAKEFGRSALTNVLLFNASRRENLLQGIEPALAAGIDVFGARNFESTTVYQGFAEGWDIEEIWRMVLEATSEAYMHPDHTFVLDLPEEERCLRLAIRDSKTHLDTFESRPTDFQVKVNDGYRTLADLRGYPIISASPNIEIVGHEIWQYIHGQNAA</sequence>
<dbReference type="EC" id="2.7.4.9" evidence="8"/>
<comment type="caution">
    <text evidence="10">The sequence shown here is derived from an EMBL/GenBank/DDBJ whole genome shotgun (WGS) entry which is preliminary data.</text>
</comment>
<dbReference type="GO" id="GO:0006233">
    <property type="term" value="P:dTDP biosynthetic process"/>
    <property type="evidence" value="ECO:0007669"/>
    <property type="project" value="InterPro"/>
</dbReference>
<dbReference type="InterPro" id="IPR018094">
    <property type="entry name" value="Thymidylate_kinase"/>
</dbReference>
<keyword evidence="11" id="KW-1185">Reference proteome</keyword>
<proteinExistence type="inferred from homology"/>
<name>A0A4V1J7H5_9BACT</name>
<feature type="binding site" evidence="8">
    <location>
        <begin position="12"/>
        <end position="19"/>
    </location>
    <ligand>
        <name>ATP</name>
        <dbReference type="ChEBI" id="CHEBI:30616"/>
    </ligand>
</feature>
<dbReference type="PANTHER" id="PTHR10344:SF4">
    <property type="entry name" value="UMP-CMP KINASE 2, MITOCHONDRIAL"/>
    <property type="match status" value="1"/>
</dbReference>
<evidence type="ECO:0000259" key="9">
    <source>
        <dbReference type="Pfam" id="PF02223"/>
    </source>
</evidence>
<dbReference type="EMBL" id="SCKX01000001">
    <property type="protein sequence ID" value="RWZ78707.1"/>
    <property type="molecule type" value="Genomic_DNA"/>
</dbReference>
<evidence type="ECO:0000313" key="10">
    <source>
        <dbReference type="EMBL" id="RWZ78707.1"/>
    </source>
</evidence>
<evidence type="ECO:0000256" key="3">
    <source>
        <dbReference type="ARBA" id="ARBA00022727"/>
    </source>
</evidence>
<dbReference type="InterPro" id="IPR027417">
    <property type="entry name" value="P-loop_NTPase"/>
</dbReference>
<protein>
    <recommendedName>
        <fullName evidence="8">Thymidylate kinase</fullName>
        <ecNumber evidence="8">2.7.4.9</ecNumber>
    </recommendedName>
    <alternativeName>
        <fullName evidence="8">dTMP kinase</fullName>
    </alternativeName>
</protein>
<comment type="similarity">
    <text evidence="1 8">Belongs to the thymidylate kinase family.</text>
</comment>
<keyword evidence="3 8" id="KW-0545">Nucleotide biosynthesis</keyword>
<dbReference type="GO" id="GO:0006227">
    <property type="term" value="P:dUDP biosynthetic process"/>
    <property type="evidence" value="ECO:0007669"/>
    <property type="project" value="TreeGrafter"/>
</dbReference>
<dbReference type="GO" id="GO:0006235">
    <property type="term" value="P:dTTP biosynthetic process"/>
    <property type="evidence" value="ECO:0007669"/>
    <property type="project" value="UniProtKB-UniRule"/>
</dbReference>
<dbReference type="Pfam" id="PF02223">
    <property type="entry name" value="Thymidylate_kin"/>
    <property type="match status" value="1"/>
</dbReference>
<evidence type="ECO:0000256" key="5">
    <source>
        <dbReference type="ARBA" id="ARBA00022777"/>
    </source>
</evidence>
<comment type="function">
    <text evidence="8">Phosphorylation of dTMP to form dTDP in both de novo and salvage pathways of dTTP synthesis.</text>
</comment>
<dbReference type="SUPFAM" id="SSF52540">
    <property type="entry name" value="P-loop containing nucleoside triphosphate hydrolases"/>
    <property type="match status" value="1"/>
</dbReference>
<dbReference type="GO" id="GO:0004798">
    <property type="term" value="F:dTMP kinase activity"/>
    <property type="evidence" value="ECO:0007669"/>
    <property type="project" value="UniProtKB-UniRule"/>
</dbReference>
<keyword evidence="5 8" id="KW-0418">Kinase</keyword>
<dbReference type="InterPro" id="IPR039430">
    <property type="entry name" value="Thymidylate_kin-like_dom"/>
</dbReference>
<evidence type="ECO:0000313" key="11">
    <source>
        <dbReference type="Proteomes" id="UP000289257"/>
    </source>
</evidence>
<evidence type="ECO:0000256" key="6">
    <source>
        <dbReference type="ARBA" id="ARBA00022840"/>
    </source>
</evidence>
<dbReference type="GO" id="GO:0005524">
    <property type="term" value="F:ATP binding"/>
    <property type="evidence" value="ECO:0007669"/>
    <property type="project" value="UniProtKB-UniRule"/>
</dbReference>
<keyword evidence="4 8" id="KW-0547">Nucleotide-binding</keyword>
<gene>
    <name evidence="8 10" type="primary">tmk</name>
    <name evidence="10" type="ORF">EOT05_03085</name>
</gene>
<dbReference type="AlphaFoldDB" id="A0A4V1J7H5"/>
<keyword evidence="6 8" id="KW-0067">ATP-binding</keyword>
<dbReference type="CDD" id="cd01672">
    <property type="entry name" value="TMPK"/>
    <property type="match status" value="1"/>
</dbReference>
<evidence type="ECO:0000256" key="1">
    <source>
        <dbReference type="ARBA" id="ARBA00009776"/>
    </source>
</evidence>
<keyword evidence="2 8" id="KW-0808">Transferase</keyword>
<dbReference type="PANTHER" id="PTHR10344">
    <property type="entry name" value="THYMIDYLATE KINASE"/>
    <property type="match status" value="1"/>
</dbReference>
<evidence type="ECO:0000256" key="8">
    <source>
        <dbReference type="HAMAP-Rule" id="MF_00165"/>
    </source>
</evidence>
<organism evidence="10 11">
    <name type="scientific">Candidatus Microsaccharimonas sossegonensis</name>
    <dbReference type="NCBI Taxonomy" id="2506948"/>
    <lineage>
        <taxon>Bacteria</taxon>
        <taxon>Candidatus Saccharimonadota</taxon>
        <taxon>Candidatus Saccharimonadia</taxon>
        <taxon>Candidatus Saccharimonadales</taxon>
        <taxon>Candidatus Saccharimonadaceae</taxon>
        <taxon>Candidatus Microsaccharimonas</taxon>
    </lineage>
</organism>
<comment type="catalytic activity">
    <reaction evidence="7 8">
        <text>dTMP + ATP = dTDP + ADP</text>
        <dbReference type="Rhea" id="RHEA:13517"/>
        <dbReference type="ChEBI" id="CHEBI:30616"/>
        <dbReference type="ChEBI" id="CHEBI:58369"/>
        <dbReference type="ChEBI" id="CHEBI:63528"/>
        <dbReference type="ChEBI" id="CHEBI:456216"/>
        <dbReference type="EC" id="2.7.4.9"/>
    </reaction>
</comment>
<reference evidence="10" key="1">
    <citation type="submission" date="2019-01" db="EMBL/GenBank/DDBJ databases">
        <title>Genomic signatures and co-occurrence patterns of the ultra-small Saccharimodia (Patescibacteria phylum) suggest a symbiotic lifestyle.</title>
        <authorList>
            <person name="Lemos L."/>
            <person name="Medeiros J."/>
            <person name="Andreote F."/>
            <person name="Fernandes G."/>
            <person name="Varani A."/>
            <person name="Oliveira G."/>
            <person name="Pylro V."/>
        </authorList>
    </citation>
    <scope>NUCLEOTIDE SEQUENCE [LARGE SCALE GENOMIC DNA]</scope>
    <source>
        <strain evidence="10">AMD02</strain>
    </source>
</reference>
<evidence type="ECO:0000256" key="7">
    <source>
        <dbReference type="ARBA" id="ARBA00048743"/>
    </source>
</evidence>